<feature type="domain" description="Small acidic protein-like" evidence="2">
    <location>
        <begin position="112"/>
        <end position="177"/>
    </location>
</feature>
<proteinExistence type="predicted"/>
<dbReference type="PANTHER" id="PTHR22426:SF2">
    <property type="entry name" value="ARGININE_SERINE-RICH COILED-COIL PROTEIN 2"/>
    <property type="match status" value="1"/>
</dbReference>
<comment type="caution">
    <text evidence="3">The sequence shown here is derived from an EMBL/GenBank/DDBJ whole genome shotgun (WGS) entry which is preliminary data.</text>
</comment>
<keyword evidence="4" id="KW-1185">Reference proteome</keyword>
<name>A0AAD5X202_9FUNG</name>
<organism evidence="3 4">
    <name type="scientific">Rhizophlyctis rosea</name>
    <dbReference type="NCBI Taxonomy" id="64517"/>
    <lineage>
        <taxon>Eukaryota</taxon>
        <taxon>Fungi</taxon>
        <taxon>Fungi incertae sedis</taxon>
        <taxon>Chytridiomycota</taxon>
        <taxon>Chytridiomycota incertae sedis</taxon>
        <taxon>Chytridiomycetes</taxon>
        <taxon>Rhizophlyctidales</taxon>
        <taxon>Rhizophlyctidaceae</taxon>
        <taxon>Rhizophlyctis</taxon>
    </lineage>
</organism>
<feature type="region of interest" description="Disordered" evidence="1">
    <location>
        <begin position="1"/>
        <end position="39"/>
    </location>
</feature>
<accession>A0AAD5X202</accession>
<evidence type="ECO:0000256" key="1">
    <source>
        <dbReference type="SAM" id="MobiDB-lite"/>
    </source>
</evidence>
<evidence type="ECO:0000259" key="2">
    <source>
        <dbReference type="Pfam" id="PF15477"/>
    </source>
</evidence>
<feature type="compositionally biased region" description="Pro residues" evidence="1">
    <location>
        <begin position="22"/>
        <end position="31"/>
    </location>
</feature>
<reference evidence="3" key="1">
    <citation type="submission" date="2020-05" db="EMBL/GenBank/DDBJ databases">
        <title>Phylogenomic resolution of chytrid fungi.</title>
        <authorList>
            <person name="Stajich J.E."/>
            <person name="Amses K."/>
            <person name="Simmons R."/>
            <person name="Seto K."/>
            <person name="Myers J."/>
            <person name="Bonds A."/>
            <person name="Quandt C.A."/>
            <person name="Barry K."/>
            <person name="Liu P."/>
            <person name="Grigoriev I."/>
            <person name="Longcore J.E."/>
            <person name="James T.Y."/>
        </authorList>
    </citation>
    <scope>NUCLEOTIDE SEQUENCE</scope>
    <source>
        <strain evidence="3">JEL0318</strain>
    </source>
</reference>
<dbReference type="Proteomes" id="UP001212841">
    <property type="component" value="Unassembled WGS sequence"/>
</dbReference>
<feature type="compositionally biased region" description="Polar residues" evidence="1">
    <location>
        <begin position="143"/>
        <end position="158"/>
    </location>
</feature>
<sequence length="204" mass="21349">MAPAHHPARVPDPGPDHHTTPAAPPTAPTPVHPAANPAALKSGPSAAVLAAFAAQQGRTGSAVTGAFAPPVAGLNSGPAGGSGLSVAEKKKLLWGKKDVVQEVVNQSTANQWENTQFDNDAGGNRKDKFLKLMGMGKGAVPAGSTSQQDKLSGGTNAPEQVRRDQYNLEKQFRDAAGRQGQWGHSVLYRAWVRGDTIVDEDFFL</sequence>
<dbReference type="PANTHER" id="PTHR22426">
    <property type="entry name" value="ARGININE_SERINE-RICH COILED-COIL PROTEIN 2"/>
    <property type="match status" value="1"/>
</dbReference>
<evidence type="ECO:0000313" key="3">
    <source>
        <dbReference type="EMBL" id="KAJ3051160.1"/>
    </source>
</evidence>
<gene>
    <name evidence="3" type="ORF">HK097_007857</name>
</gene>
<feature type="region of interest" description="Disordered" evidence="1">
    <location>
        <begin position="139"/>
        <end position="161"/>
    </location>
</feature>
<dbReference type="Pfam" id="PF15477">
    <property type="entry name" value="SMAP"/>
    <property type="match status" value="1"/>
</dbReference>
<protein>
    <recommendedName>
        <fullName evidence="2">Small acidic protein-like domain-containing protein</fullName>
    </recommendedName>
</protein>
<dbReference type="AlphaFoldDB" id="A0AAD5X202"/>
<evidence type="ECO:0000313" key="4">
    <source>
        <dbReference type="Proteomes" id="UP001212841"/>
    </source>
</evidence>
<dbReference type="InterPro" id="IPR028124">
    <property type="entry name" value="SMAP_dom"/>
</dbReference>
<dbReference type="EMBL" id="JADGJD010000427">
    <property type="protein sequence ID" value="KAJ3051160.1"/>
    <property type="molecule type" value="Genomic_DNA"/>
</dbReference>